<dbReference type="Pfam" id="PF20232">
    <property type="entry name" value="T6SS_FHA_C"/>
    <property type="match status" value="1"/>
</dbReference>
<feature type="domain" description="Type VI secretion system FHA" evidence="3">
    <location>
        <begin position="406"/>
        <end position="582"/>
    </location>
</feature>
<dbReference type="CDD" id="cd00060">
    <property type="entry name" value="FHA"/>
    <property type="match status" value="1"/>
</dbReference>
<dbReference type="Proteomes" id="UP000196435">
    <property type="component" value="Unassembled WGS sequence"/>
</dbReference>
<dbReference type="InterPro" id="IPR046883">
    <property type="entry name" value="T6SS_FHA_C"/>
</dbReference>
<dbReference type="Pfam" id="PF00498">
    <property type="entry name" value="FHA"/>
    <property type="match status" value="1"/>
</dbReference>
<protein>
    <submittedName>
        <fullName evidence="4">FHA domain protein</fullName>
    </submittedName>
    <submittedName>
        <fullName evidence="5">Putative Type VI secretion system, FHA domain-containing protein</fullName>
    </submittedName>
</protein>
<evidence type="ECO:0000259" key="2">
    <source>
        <dbReference type="Pfam" id="PF00498"/>
    </source>
</evidence>
<feature type="domain" description="FHA" evidence="2">
    <location>
        <begin position="27"/>
        <end position="95"/>
    </location>
</feature>
<organism evidence="5 6">
    <name type="scientific">Xenorhabdus innexi</name>
    <dbReference type="NCBI Taxonomy" id="290109"/>
    <lineage>
        <taxon>Bacteria</taxon>
        <taxon>Pseudomonadati</taxon>
        <taxon>Pseudomonadota</taxon>
        <taxon>Gammaproteobacteria</taxon>
        <taxon>Enterobacterales</taxon>
        <taxon>Morganellaceae</taxon>
        <taxon>Xenorhabdus</taxon>
    </lineage>
</organism>
<evidence type="ECO:0000313" key="4">
    <source>
        <dbReference type="EMBL" id="PHM27393.1"/>
    </source>
</evidence>
<keyword evidence="7" id="KW-1185">Reference proteome</keyword>
<dbReference type="SUPFAM" id="SSF49879">
    <property type="entry name" value="SMAD/FHA domain"/>
    <property type="match status" value="1"/>
</dbReference>
<evidence type="ECO:0000313" key="5">
    <source>
        <dbReference type="EMBL" id="SIP73854.1"/>
    </source>
</evidence>
<dbReference type="AlphaFoldDB" id="A0A1N6MYJ4"/>
<proteinExistence type="predicted"/>
<dbReference type="Proteomes" id="UP000224871">
    <property type="component" value="Unassembled WGS sequence"/>
</dbReference>
<name>A0A1N6MYJ4_9GAMM</name>
<evidence type="ECO:0000259" key="3">
    <source>
        <dbReference type="Pfam" id="PF20232"/>
    </source>
</evidence>
<feature type="region of interest" description="Disordered" evidence="1">
    <location>
        <begin position="143"/>
        <end position="170"/>
    </location>
</feature>
<dbReference type="InterPro" id="IPR008984">
    <property type="entry name" value="SMAD_FHA_dom_sf"/>
</dbReference>
<reference evidence="5" key="1">
    <citation type="submission" date="2016-12" db="EMBL/GenBank/DDBJ databases">
        <authorList>
            <person name="Song W.-J."/>
            <person name="Kurnit D.M."/>
        </authorList>
    </citation>
    <scope>NUCLEOTIDE SEQUENCE [LARGE SCALE GENOMIC DNA]</scope>
    <source>
        <strain evidence="5">HGB1681</strain>
    </source>
</reference>
<dbReference type="EMBL" id="FTLG01000188">
    <property type="protein sequence ID" value="SIP73854.1"/>
    <property type="molecule type" value="Genomic_DNA"/>
</dbReference>
<evidence type="ECO:0000313" key="6">
    <source>
        <dbReference type="Proteomes" id="UP000196435"/>
    </source>
</evidence>
<accession>A0A1N6MYJ4</accession>
<dbReference type="Gene3D" id="2.60.200.20">
    <property type="match status" value="1"/>
</dbReference>
<evidence type="ECO:0000313" key="7">
    <source>
        <dbReference type="Proteomes" id="UP000224871"/>
    </source>
</evidence>
<dbReference type="InterPro" id="IPR000253">
    <property type="entry name" value="FHA_dom"/>
</dbReference>
<dbReference type="RefSeq" id="WP_086953317.1">
    <property type="nucleotide sequence ID" value="NZ_CAWNQC010000018.1"/>
</dbReference>
<reference evidence="6" key="2">
    <citation type="submission" date="2016-12" db="EMBL/GenBank/DDBJ databases">
        <authorList>
            <person name="Gaudriault S."/>
        </authorList>
    </citation>
    <scope>NUCLEOTIDE SEQUENCE [LARGE SCALE GENOMIC DNA]</scope>
    <source>
        <strain evidence="6">HGB1681 (deposited as PTA-6826 in the American Type Culture Collection)</strain>
    </source>
</reference>
<feature type="compositionally biased region" description="Basic and acidic residues" evidence="1">
    <location>
        <begin position="151"/>
        <end position="163"/>
    </location>
</feature>
<dbReference type="EMBL" id="NIBU01000114">
    <property type="protein sequence ID" value="PHM27393.1"/>
    <property type="molecule type" value="Genomic_DNA"/>
</dbReference>
<evidence type="ECO:0000256" key="1">
    <source>
        <dbReference type="SAM" id="MobiDB-lite"/>
    </source>
</evidence>
<dbReference type="OrthoDB" id="273564at2"/>
<sequence>MRFTIVKNTSTNQPAQLSYQFSPPGGTIGHCQDNSWVLPDEEQNIARVQVIVSISESGKCQITNLGSASQVLLNTIPVASDHQVTIRDGDVLNIGHYQIQAIDIKKSAPPQATTRVINPPFESDTQQSKIPNKVWDDLEQVFPNTSASPSAEKHQLPSERNDNHPLFSSQQESDKYGFIDLLTKIEPTTNLETLQSRETDPVSMFNSDNLFRQEDILNNNTPTTLFQNDKEYDTEYNDTENEIDPLELFSDNHRKQKKDIKNDNHLDTMLGDAVPLTPLDTKPRFTSVSPSVSANNIQSVSALFTTEELSRELSKDLTKSDTNIGKTEEIIFPATHSNKHPHVQDGTNHQTSVNHQTNKLNISPHITADDPIYERLNIEPISISTNEPVTDETKLNGKLLAALLDGMGLNDLRQPHFDEHRMYQLGQLVSQLTQGIVALNNSRTLLKREAEAGMTQLLSDANNPFKLLPSGQAVLVQMFGDHMPGFMSAEQATRDILTELQAHQLGMIAGMRAITVDILQLFHPTLLEQKARDEGGMPRLSLSSTYKAVLWEFLTKHYQKTAHEFEHNSGLFSKNFLAAYESEVNNYKNTQRKIKKQSH</sequence>
<gene>
    <name evidence="4" type="ORF">Xinn_03973</name>
    <name evidence="5" type="ORF">XIS1_460169</name>
</gene>
<reference evidence="4 7" key="3">
    <citation type="journal article" date="2017" name="Nat. Microbiol.">
        <title>Natural product diversity associated with the nematode symbionts Photorhabdus and Xenorhabdus.</title>
        <authorList>
            <person name="Tobias N.J."/>
            <person name="Wolff H."/>
            <person name="Djahanschiri B."/>
            <person name="Grundmann F."/>
            <person name="Kronenwerth M."/>
            <person name="Shi Y.M."/>
            <person name="Simonyi S."/>
            <person name="Grun P."/>
            <person name="Shapiro-Ilan D."/>
            <person name="Pidot S.J."/>
            <person name="Stinear T.P."/>
            <person name="Ebersberger I."/>
            <person name="Bode H.B."/>
        </authorList>
    </citation>
    <scope>NUCLEOTIDE SEQUENCE [LARGE SCALE GENOMIC DNA]</scope>
    <source>
        <strain evidence="4 7">DSM 16336</strain>
    </source>
</reference>